<keyword evidence="2 4" id="KW-0862">Zinc</keyword>
<dbReference type="Gene3D" id="3.90.180.10">
    <property type="entry name" value="Medium-chain alcohol dehydrogenases, catalytic domain"/>
    <property type="match status" value="1"/>
</dbReference>
<dbReference type="InterPro" id="IPR011032">
    <property type="entry name" value="GroES-like_sf"/>
</dbReference>
<evidence type="ECO:0000259" key="5">
    <source>
        <dbReference type="Pfam" id="PF00107"/>
    </source>
</evidence>
<feature type="domain" description="Alcohol dehydrogenase-like C-terminal" evidence="5">
    <location>
        <begin position="183"/>
        <end position="306"/>
    </location>
</feature>
<dbReference type="PANTHER" id="PTHR43401:SF2">
    <property type="entry name" value="L-THREONINE 3-DEHYDROGENASE"/>
    <property type="match status" value="1"/>
</dbReference>
<comment type="similarity">
    <text evidence="4">Belongs to the zinc-containing alcohol dehydrogenase family.</text>
</comment>
<dbReference type="InterPro" id="IPR050129">
    <property type="entry name" value="Zn_alcohol_dh"/>
</dbReference>
<gene>
    <name evidence="7" type="ORF">GF339_17960</name>
</gene>
<organism evidence="7 8">
    <name type="scientific">candidate division KSB3 bacterium</name>
    <dbReference type="NCBI Taxonomy" id="2044937"/>
    <lineage>
        <taxon>Bacteria</taxon>
        <taxon>candidate division KSB3</taxon>
    </lineage>
</organism>
<dbReference type="SUPFAM" id="SSF51735">
    <property type="entry name" value="NAD(P)-binding Rossmann-fold domains"/>
    <property type="match status" value="1"/>
</dbReference>
<dbReference type="Proteomes" id="UP000649604">
    <property type="component" value="Unassembled WGS sequence"/>
</dbReference>
<sequence length="349" mass="37072">MLAAVFEGQGQLVLKDRPKPVLQRDTDALIKVTGVGICGTDLHILQVPPAHPAKQGITLGHEFTGEIVEVGSQIPDFAPGEPVLIDPHPGCGVCQECKKGNTDICIPLMTSSGEPGHPNTIGIFSDGAMTSYVIVPRQSLYKVSPSVPSHIRALAEPLACVINAVNKLKVQPGDTVLVLGAGPIGLLFTALLKANGASKVIVSEIAEYRKESAKKCGATIVVDPNKEDLAAVVARETDGGPDVVVEAVGPLLPQAIELVKTRGTVMQFGHDETVNPAVPVAAMLKKEVQMFGAFIGRYSFPRTAKIMESGQLPLEHIVSHRLPLSKVHEGLELLRQGNGLKIVLEPEEY</sequence>
<evidence type="ECO:0000256" key="2">
    <source>
        <dbReference type="ARBA" id="ARBA00022833"/>
    </source>
</evidence>
<evidence type="ECO:0000256" key="1">
    <source>
        <dbReference type="ARBA" id="ARBA00022723"/>
    </source>
</evidence>
<dbReference type="EMBL" id="WJJP01000588">
    <property type="protein sequence ID" value="MBD3326474.1"/>
    <property type="molecule type" value="Genomic_DNA"/>
</dbReference>
<comment type="cofactor">
    <cofactor evidence="4">
        <name>Zn(2+)</name>
        <dbReference type="ChEBI" id="CHEBI:29105"/>
    </cofactor>
</comment>
<dbReference type="PANTHER" id="PTHR43401">
    <property type="entry name" value="L-THREONINE 3-DEHYDROGENASE"/>
    <property type="match status" value="1"/>
</dbReference>
<keyword evidence="3" id="KW-0560">Oxidoreductase</keyword>
<comment type="caution">
    <text evidence="7">The sequence shown here is derived from an EMBL/GenBank/DDBJ whole genome shotgun (WGS) entry which is preliminary data.</text>
</comment>
<dbReference type="Gene3D" id="3.40.50.720">
    <property type="entry name" value="NAD(P)-binding Rossmann-like Domain"/>
    <property type="match status" value="1"/>
</dbReference>
<dbReference type="InterPro" id="IPR036291">
    <property type="entry name" value="NAD(P)-bd_dom_sf"/>
</dbReference>
<evidence type="ECO:0000259" key="6">
    <source>
        <dbReference type="Pfam" id="PF08240"/>
    </source>
</evidence>
<dbReference type="AlphaFoldDB" id="A0A9D5Q725"/>
<name>A0A9D5Q725_9BACT</name>
<keyword evidence="1 4" id="KW-0479">Metal-binding</keyword>
<dbReference type="InterPro" id="IPR013154">
    <property type="entry name" value="ADH-like_N"/>
</dbReference>
<protein>
    <submittedName>
        <fullName evidence="7">Alcohol dehydrogenase catalytic domain-containing protein</fullName>
    </submittedName>
</protein>
<dbReference type="GO" id="GO:0016491">
    <property type="term" value="F:oxidoreductase activity"/>
    <property type="evidence" value="ECO:0007669"/>
    <property type="project" value="UniProtKB-KW"/>
</dbReference>
<dbReference type="InterPro" id="IPR002328">
    <property type="entry name" value="ADH_Zn_CS"/>
</dbReference>
<evidence type="ECO:0000256" key="4">
    <source>
        <dbReference type="RuleBase" id="RU361277"/>
    </source>
</evidence>
<evidence type="ECO:0000313" key="8">
    <source>
        <dbReference type="Proteomes" id="UP000649604"/>
    </source>
</evidence>
<dbReference type="PROSITE" id="PS00059">
    <property type="entry name" value="ADH_ZINC"/>
    <property type="match status" value="1"/>
</dbReference>
<dbReference type="SUPFAM" id="SSF50129">
    <property type="entry name" value="GroES-like"/>
    <property type="match status" value="1"/>
</dbReference>
<reference evidence="7" key="1">
    <citation type="submission" date="2019-11" db="EMBL/GenBank/DDBJ databases">
        <title>Microbial mats filling the niche in hypersaline microbial mats.</title>
        <authorList>
            <person name="Wong H.L."/>
            <person name="Macleod F.I."/>
            <person name="White R.A. III"/>
            <person name="Burns B.P."/>
        </authorList>
    </citation>
    <scope>NUCLEOTIDE SEQUENCE</scope>
    <source>
        <strain evidence="7">Rbin_158</strain>
    </source>
</reference>
<dbReference type="Pfam" id="PF08240">
    <property type="entry name" value="ADH_N"/>
    <property type="match status" value="1"/>
</dbReference>
<dbReference type="GO" id="GO:0008270">
    <property type="term" value="F:zinc ion binding"/>
    <property type="evidence" value="ECO:0007669"/>
    <property type="project" value="InterPro"/>
</dbReference>
<accession>A0A9D5Q725</accession>
<proteinExistence type="inferred from homology"/>
<dbReference type="Pfam" id="PF00107">
    <property type="entry name" value="ADH_zinc_N"/>
    <property type="match status" value="1"/>
</dbReference>
<feature type="domain" description="Alcohol dehydrogenase-like N-terminal" evidence="6">
    <location>
        <begin position="25"/>
        <end position="144"/>
    </location>
</feature>
<evidence type="ECO:0000256" key="3">
    <source>
        <dbReference type="ARBA" id="ARBA00023002"/>
    </source>
</evidence>
<dbReference type="InterPro" id="IPR013149">
    <property type="entry name" value="ADH-like_C"/>
</dbReference>
<evidence type="ECO:0000313" key="7">
    <source>
        <dbReference type="EMBL" id="MBD3326474.1"/>
    </source>
</evidence>